<dbReference type="OrthoDB" id="9770276at2"/>
<feature type="domain" description="Effector-associated" evidence="3">
    <location>
        <begin position="14"/>
        <end position="102"/>
    </location>
</feature>
<dbReference type="Pfam" id="PF19955">
    <property type="entry name" value="EAD1"/>
    <property type="match status" value="1"/>
</dbReference>
<dbReference type="Pfam" id="PF19961">
    <property type="entry name" value="EAD8"/>
    <property type="match status" value="1"/>
</dbReference>
<dbReference type="InterPro" id="IPR045430">
    <property type="entry name" value="EAD1"/>
</dbReference>
<proteinExistence type="predicted"/>
<feature type="domain" description="Nucleoside phosphorylase" evidence="1">
    <location>
        <begin position="293"/>
        <end position="526"/>
    </location>
</feature>
<evidence type="ECO:0000313" key="4">
    <source>
        <dbReference type="EMBL" id="KST66734.1"/>
    </source>
</evidence>
<feature type="domain" description="Effector-associated" evidence="2">
    <location>
        <begin position="143"/>
        <end position="228"/>
    </location>
</feature>
<evidence type="ECO:0000259" key="1">
    <source>
        <dbReference type="Pfam" id="PF01048"/>
    </source>
</evidence>
<dbReference type="GO" id="GO:0009116">
    <property type="term" value="P:nucleoside metabolic process"/>
    <property type="evidence" value="ECO:0007669"/>
    <property type="project" value="InterPro"/>
</dbReference>
<dbReference type="GO" id="GO:0008930">
    <property type="term" value="F:methylthioadenosine nucleosidase activity"/>
    <property type="evidence" value="ECO:0007669"/>
    <property type="project" value="TreeGrafter"/>
</dbReference>
<dbReference type="Gene3D" id="3.40.50.1580">
    <property type="entry name" value="Nucleoside phosphorylase domain"/>
    <property type="match status" value="1"/>
</dbReference>
<keyword evidence="5" id="KW-1185">Reference proteome</keyword>
<sequence>MSNSKIFSDLELNHTIELESALQNLFINIDGVAGRRGILRNAGIDNHFIANFDFNLGINEFTTILVSKFKDYSVSRKNPSHPLVKLLSYILRQPQKYNLDDEDIKIFTEILSIGRKKIEAFQTNTTETKTDLSIPAQEKLDQKLTGQQHQKLTDALIAAFPSRQKLAMFLSFELDKELDAIAMGDNLREIVFKLIETAKSEEWLDELIKGARKSNPGNQALLLFEQEYYRDTPNDNLNIYKTNTTKTKPDLFIPPEDELEYQVEEQPWYASSFPELEETAEEECNSIKSEIDVVLITATNTELKAVANLLQPYPEKQKILLVYSGPETYYIGQFGAWKTVVTKCRMGSIGEGSVILATEQAQRLWNPRAIIMVGIAFGKDPIKQRIADVLVASQIISYEQQRAGAEKIEYRGTIPPSNTTLLNRFENIQNWDFTCPNGRKSEIKIGPILSGEKLVDDPVFKAKLFEQFPQAIGGEMEGAGLCAASGRVGTAWILVKSICDWGDGKKHKKHQPLAAAAAASLVHQVLSQKTVLNAVKKPLNN</sequence>
<dbReference type="InterPro" id="IPR045437">
    <property type="entry name" value="EAD8"/>
</dbReference>
<dbReference type="GO" id="GO:0008782">
    <property type="term" value="F:adenosylhomocysteine nucleosidase activity"/>
    <property type="evidence" value="ECO:0007669"/>
    <property type="project" value="TreeGrafter"/>
</dbReference>
<protein>
    <submittedName>
        <fullName evidence="4">Uncharacterized protein</fullName>
    </submittedName>
</protein>
<dbReference type="GO" id="GO:0005829">
    <property type="term" value="C:cytosol"/>
    <property type="evidence" value="ECO:0007669"/>
    <property type="project" value="TreeGrafter"/>
</dbReference>
<accession>A0A0V7ZQM1</accession>
<gene>
    <name evidence="4" type="ORF">BC008_26445</name>
</gene>
<dbReference type="GO" id="GO:0019284">
    <property type="term" value="P:L-methionine salvage from S-adenosylmethionine"/>
    <property type="evidence" value="ECO:0007669"/>
    <property type="project" value="TreeGrafter"/>
</dbReference>
<evidence type="ECO:0000259" key="2">
    <source>
        <dbReference type="Pfam" id="PF19955"/>
    </source>
</evidence>
<dbReference type="Pfam" id="PF01048">
    <property type="entry name" value="PNP_UDP_1"/>
    <property type="match status" value="1"/>
</dbReference>
<reference evidence="4 5" key="1">
    <citation type="journal article" date="2015" name="Genome Announc.">
        <title>Draft Genome of the Euendolithic (true boring) Cyanobacterium Mastigocoleus testarum strain BC008.</title>
        <authorList>
            <person name="Guida B.S."/>
            <person name="Garcia-Pichel F."/>
        </authorList>
    </citation>
    <scope>NUCLEOTIDE SEQUENCE [LARGE SCALE GENOMIC DNA]</scope>
    <source>
        <strain evidence="4 5">BC008</strain>
    </source>
</reference>
<dbReference type="Proteomes" id="UP000053372">
    <property type="component" value="Unassembled WGS sequence"/>
</dbReference>
<dbReference type="AlphaFoldDB" id="A0A0V7ZQM1"/>
<evidence type="ECO:0000259" key="3">
    <source>
        <dbReference type="Pfam" id="PF19961"/>
    </source>
</evidence>
<dbReference type="RefSeq" id="WP_027844486.1">
    <property type="nucleotide sequence ID" value="NZ_LMTZ01000094.1"/>
</dbReference>
<dbReference type="PANTHER" id="PTHR46832">
    <property type="entry name" value="5'-METHYLTHIOADENOSINE/S-ADENOSYLHOMOCYSTEINE NUCLEOSIDASE"/>
    <property type="match status" value="1"/>
</dbReference>
<dbReference type="InterPro" id="IPR035994">
    <property type="entry name" value="Nucleoside_phosphorylase_sf"/>
</dbReference>
<dbReference type="EMBL" id="LMTZ01000094">
    <property type="protein sequence ID" value="KST66734.1"/>
    <property type="molecule type" value="Genomic_DNA"/>
</dbReference>
<dbReference type="SUPFAM" id="SSF53167">
    <property type="entry name" value="Purine and uridine phosphorylases"/>
    <property type="match status" value="1"/>
</dbReference>
<dbReference type="InterPro" id="IPR000845">
    <property type="entry name" value="Nucleoside_phosphorylase_d"/>
</dbReference>
<name>A0A0V7ZQM1_9CYAN</name>
<organism evidence="4 5">
    <name type="scientific">Mastigocoleus testarum BC008</name>
    <dbReference type="NCBI Taxonomy" id="371196"/>
    <lineage>
        <taxon>Bacteria</taxon>
        <taxon>Bacillati</taxon>
        <taxon>Cyanobacteriota</taxon>
        <taxon>Cyanophyceae</taxon>
        <taxon>Nostocales</taxon>
        <taxon>Hapalosiphonaceae</taxon>
        <taxon>Mastigocoleus</taxon>
    </lineage>
</organism>
<evidence type="ECO:0000313" key="5">
    <source>
        <dbReference type="Proteomes" id="UP000053372"/>
    </source>
</evidence>
<dbReference type="PANTHER" id="PTHR46832:SF1">
    <property type="entry name" value="5'-METHYLTHIOADENOSINE_S-ADENOSYLHOMOCYSTEINE NUCLEOSIDASE"/>
    <property type="match status" value="1"/>
</dbReference>
<comment type="caution">
    <text evidence="4">The sequence shown here is derived from an EMBL/GenBank/DDBJ whole genome shotgun (WGS) entry which is preliminary data.</text>
</comment>